<dbReference type="GO" id="GO:0005886">
    <property type="term" value="C:plasma membrane"/>
    <property type="evidence" value="ECO:0007669"/>
    <property type="project" value="TreeGrafter"/>
</dbReference>
<dbReference type="EMBL" id="JARKHS020006681">
    <property type="protein sequence ID" value="KAK8782426.1"/>
    <property type="molecule type" value="Genomic_DNA"/>
</dbReference>
<dbReference type="InterPro" id="IPR043137">
    <property type="entry name" value="GGT_ssub_C"/>
</dbReference>
<accession>A0AAQ4F5R2</accession>
<sequence>MAQEVAAAKVAEKPRRNTADYGYRASSVDDHGSEHVCIVGPSVDAIVVVSSINTAFGVMVASRSTGIILNNQMNDFSWPTTRDVHGFPPAKKNYIEGGKRPMPSLSPIIMVESSGGVLFLGTATGVANTASSLSQVLIRSLWIGHTVKQAIDAGRLHNQLIPENVVKYEKTTDSDVLHGLTKKGHHLSLEDWQGDVIALRYVGPGALYRGSYDFRTTDPGGLDGGQVPAG</sequence>
<feature type="binding site" evidence="1">
    <location>
        <position position="75"/>
    </location>
    <ligand>
        <name>L-glutamate</name>
        <dbReference type="ChEBI" id="CHEBI:29985"/>
    </ligand>
</feature>
<dbReference type="Pfam" id="PF01019">
    <property type="entry name" value="G_glu_transpept"/>
    <property type="match status" value="1"/>
</dbReference>
<proteinExistence type="predicted"/>
<comment type="caution">
    <text evidence="2">The sequence shown here is derived from an EMBL/GenBank/DDBJ whole genome shotgun (WGS) entry which is preliminary data.</text>
</comment>
<evidence type="ECO:0000313" key="2">
    <source>
        <dbReference type="EMBL" id="KAK8782426.1"/>
    </source>
</evidence>
<protein>
    <recommendedName>
        <fullName evidence="4">Gamma-glutamyltransferase</fullName>
    </recommendedName>
</protein>
<evidence type="ECO:0008006" key="4">
    <source>
        <dbReference type="Google" id="ProtNLM"/>
    </source>
</evidence>
<dbReference type="Gene3D" id="3.60.20.40">
    <property type="match status" value="1"/>
</dbReference>
<dbReference type="AlphaFoldDB" id="A0AAQ4F5R2"/>
<gene>
    <name evidence="2" type="ORF">V5799_016231</name>
</gene>
<name>A0AAQ4F5R2_AMBAM</name>
<keyword evidence="3" id="KW-1185">Reference proteome</keyword>
<reference evidence="2 3" key="1">
    <citation type="journal article" date="2023" name="Arcadia Sci">
        <title>De novo assembly of a long-read Amblyomma americanum tick genome.</title>
        <authorList>
            <person name="Chou S."/>
            <person name="Poskanzer K.E."/>
            <person name="Rollins M."/>
            <person name="Thuy-Boun P.S."/>
        </authorList>
    </citation>
    <scope>NUCLEOTIDE SEQUENCE [LARGE SCALE GENOMIC DNA]</scope>
    <source>
        <strain evidence="2">F_SG_1</strain>
        <tissue evidence="2">Salivary glands</tissue>
    </source>
</reference>
<evidence type="ECO:0000256" key="1">
    <source>
        <dbReference type="PIRSR" id="PIRSR600101-2"/>
    </source>
</evidence>
<evidence type="ECO:0000313" key="3">
    <source>
        <dbReference type="Proteomes" id="UP001321473"/>
    </source>
</evidence>
<dbReference type="GO" id="GO:0036374">
    <property type="term" value="F:glutathione hydrolase activity"/>
    <property type="evidence" value="ECO:0007669"/>
    <property type="project" value="InterPro"/>
</dbReference>
<dbReference type="GO" id="GO:0006751">
    <property type="term" value="P:glutathione catabolic process"/>
    <property type="evidence" value="ECO:0007669"/>
    <property type="project" value="InterPro"/>
</dbReference>
<dbReference type="Proteomes" id="UP001321473">
    <property type="component" value="Unassembled WGS sequence"/>
</dbReference>
<dbReference type="PRINTS" id="PR01210">
    <property type="entry name" value="GGTRANSPTASE"/>
</dbReference>
<dbReference type="PANTHER" id="PTHR11686:SF9">
    <property type="entry name" value="RE13973P"/>
    <property type="match status" value="1"/>
</dbReference>
<feature type="binding site" evidence="1">
    <location>
        <begin position="51"/>
        <end position="53"/>
    </location>
    <ligand>
        <name>L-glutamate</name>
        <dbReference type="ChEBI" id="CHEBI:29985"/>
    </ligand>
</feature>
<dbReference type="PANTHER" id="PTHR11686">
    <property type="entry name" value="GAMMA GLUTAMYL TRANSPEPTIDASE"/>
    <property type="match status" value="1"/>
</dbReference>
<dbReference type="SUPFAM" id="SSF56235">
    <property type="entry name" value="N-terminal nucleophile aminohydrolases (Ntn hydrolases)"/>
    <property type="match status" value="1"/>
</dbReference>
<organism evidence="2 3">
    <name type="scientific">Amblyomma americanum</name>
    <name type="common">Lone star tick</name>
    <dbReference type="NCBI Taxonomy" id="6943"/>
    <lineage>
        <taxon>Eukaryota</taxon>
        <taxon>Metazoa</taxon>
        <taxon>Ecdysozoa</taxon>
        <taxon>Arthropoda</taxon>
        <taxon>Chelicerata</taxon>
        <taxon>Arachnida</taxon>
        <taxon>Acari</taxon>
        <taxon>Parasitiformes</taxon>
        <taxon>Ixodida</taxon>
        <taxon>Ixodoidea</taxon>
        <taxon>Ixodidae</taxon>
        <taxon>Amblyomminae</taxon>
        <taxon>Amblyomma</taxon>
    </lineage>
</organism>
<dbReference type="InterPro" id="IPR029055">
    <property type="entry name" value="Ntn_hydrolases_N"/>
</dbReference>
<dbReference type="InterPro" id="IPR000101">
    <property type="entry name" value="GGT_peptidase"/>
</dbReference>